<evidence type="ECO:0000313" key="1">
    <source>
        <dbReference type="EMBL" id="MFD2706585.1"/>
    </source>
</evidence>
<reference evidence="2" key="1">
    <citation type="journal article" date="2019" name="Int. J. Syst. Evol. Microbiol.">
        <title>The Global Catalogue of Microorganisms (GCM) 10K type strain sequencing project: providing services to taxonomists for standard genome sequencing and annotation.</title>
        <authorList>
            <consortium name="The Broad Institute Genomics Platform"/>
            <consortium name="The Broad Institute Genome Sequencing Center for Infectious Disease"/>
            <person name="Wu L."/>
            <person name="Ma J."/>
        </authorList>
    </citation>
    <scope>NUCLEOTIDE SEQUENCE [LARGE SCALE GENOMIC DNA]</scope>
    <source>
        <strain evidence="2">KCTC 33792</strain>
    </source>
</reference>
<evidence type="ECO:0000313" key="2">
    <source>
        <dbReference type="Proteomes" id="UP001597520"/>
    </source>
</evidence>
<proteinExistence type="predicted"/>
<gene>
    <name evidence="1" type="ORF">ACFSUB_14050</name>
</gene>
<name>A0ABW5T3H6_9BACI</name>
<dbReference type="EMBL" id="JBHUML010000005">
    <property type="protein sequence ID" value="MFD2706585.1"/>
    <property type="molecule type" value="Genomic_DNA"/>
</dbReference>
<sequence length="63" mass="7307">MPRQLNKTLPQCRGRRDSLKTEGLLEKDITTGFFNPVKNIFPLREKPKIAINHIAMWNGGRRC</sequence>
<comment type="caution">
    <text evidence="1">The sequence shown here is derived from an EMBL/GenBank/DDBJ whole genome shotgun (WGS) entry which is preliminary data.</text>
</comment>
<protein>
    <submittedName>
        <fullName evidence="1">Uncharacterized protein</fullName>
    </submittedName>
</protein>
<accession>A0ABW5T3H6</accession>
<keyword evidence="2" id="KW-1185">Reference proteome</keyword>
<organism evidence="1 2">
    <name type="scientific">Salibacterium lacus</name>
    <dbReference type="NCBI Taxonomy" id="1898109"/>
    <lineage>
        <taxon>Bacteria</taxon>
        <taxon>Bacillati</taxon>
        <taxon>Bacillota</taxon>
        <taxon>Bacilli</taxon>
        <taxon>Bacillales</taxon>
        <taxon>Bacillaceae</taxon>
    </lineage>
</organism>
<dbReference type="RefSeq" id="WP_380714275.1">
    <property type="nucleotide sequence ID" value="NZ_JBHUML010000005.1"/>
</dbReference>
<dbReference type="Proteomes" id="UP001597520">
    <property type="component" value="Unassembled WGS sequence"/>
</dbReference>